<protein>
    <submittedName>
        <fullName evidence="4">EAL domain-containing protein</fullName>
    </submittedName>
</protein>
<feature type="transmembrane region" description="Helical" evidence="1">
    <location>
        <begin position="35"/>
        <end position="55"/>
    </location>
</feature>
<dbReference type="PROSITE" id="PS50887">
    <property type="entry name" value="GGDEF"/>
    <property type="match status" value="1"/>
</dbReference>
<keyword evidence="1" id="KW-1133">Transmembrane helix</keyword>
<dbReference type="Proteomes" id="UP001209916">
    <property type="component" value="Unassembled WGS sequence"/>
</dbReference>
<feature type="transmembrane region" description="Helical" evidence="1">
    <location>
        <begin position="425"/>
        <end position="444"/>
    </location>
</feature>
<dbReference type="InterPro" id="IPR035919">
    <property type="entry name" value="EAL_sf"/>
</dbReference>
<dbReference type="RefSeq" id="WP_266120568.1">
    <property type="nucleotide sequence ID" value="NZ_JAPKNA010000002.1"/>
</dbReference>
<feature type="domain" description="GGDEF" evidence="3">
    <location>
        <begin position="562"/>
        <end position="694"/>
    </location>
</feature>
<feature type="transmembrane region" description="Helical" evidence="1">
    <location>
        <begin position="354"/>
        <end position="374"/>
    </location>
</feature>
<proteinExistence type="predicted"/>
<reference evidence="4 5" key="1">
    <citation type="submission" date="2022-11" db="EMBL/GenBank/DDBJ databases">
        <title>Biodiversity and phylogenetic relationships of bacteria.</title>
        <authorList>
            <person name="Machado R.A.R."/>
            <person name="Bhat A."/>
            <person name="Loulou A."/>
            <person name="Kallel S."/>
        </authorList>
    </citation>
    <scope>NUCLEOTIDE SEQUENCE [LARGE SCALE GENOMIC DNA]</scope>
    <source>
        <strain evidence="4 5">DSM 13975</strain>
    </source>
</reference>
<gene>
    <name evidence="4" type="ORF">OSH09_07095</name>
</gene>
<organism evidence="4 5">
    <name type="scientific">Alcaligenes parafaecalis</name>
    <dbReference type="NCBI Taxonomy" id="171260"/>
    <lineage>
        <taxon>Bacteria</taxon>
        <taxon>Pseudomonadati</taxon>
        <taxon>Pseudomonadota</taxon>
        <taxon>Betaproteobacteria</taxon>
        <taxon>Burkholderiales</taxon>
        <taxon>Alcaligenaceae</taxon>
        <taxon>Alcaligenes</taxon>
    </lineage>
</organism>
<evidence type="ECO:0000259" key="3">
    <source>
        <dbReference type="PROSITE" id="PS50887"/>
    </source>
</evidence>
<name>A0ABT3VNX3_9BURK</name>
<keyword evidence="1" id="KW-0472">Membrane</keyword>
<dbReference type="CDD" id="cd01948">
    <property type="entry name" value="EAL"/>
    <property type="match status" value="1"/>
</dbReference>
<dbReference type="InterPro" id="IPR029787">
    <property type="entry name" value="Nucleotide_cyclase"/>
</dbReference>
<dbReference type="SUPFAM" id="SSF141868">
    <property type="entry name" value="EAL domain-like"/>
    <property type="match status" value="1"/>
</dbReference>
<accession>A0ABT3VNX3</accession>
<dbReference type="CDD" id="cd01949">
    <property type="entry name" value="GGDEF"/>
    <property type="match status" value="1"/>
</dbReference>
<dbReference type="InterPro" id="IPR001633">
    <property type="entry name" value="EAL_dom"/>
</dbReference>
<dbReference type="PANTHER" id="PTHR33121">
    <property type="entry name" value="CYCLIC DI-GMP PHOSPHODIESTERASE PDEF"/>
    <property type="match status" value="1"/>
</dbReference>
<feature type="transmembrane region" description="Helical" evidence="1">
    <location>
        <begin position="229"/>
        <end position="251"/>
    </location>
</feature>
<feature type="transmembrane region" description="Helical" evidence="1">
    <location>
        <begin position="386"/>
        <end position="404"/>
    </location>
</feature>
<dbReference type="InterPro" id="IPR043128">
    <property type="entry name" value="Rev_trsase/Diguanyl_cyclase"/>
</dbReference>
<evidence type="ECO:0000313" key="4">
    <source>
        <dbReference type="EMBL" id="MCX5463945.1"/>
    </source>
</evidence>
<dbReference type="InterPro" id="IPR000160">
    <property type="entry name" value="GGDEF_dom"/>
</dbReference>
<dbReference type="Pfam" id="PF00563">
    <property type="entry name" value="EAL"/>
    <property type="match status" value="1"/>
</dbReference>
<keyword evidence="5" id="KW-1185">Reference proteome</keyword>
<sequence>MVSAGGCTTIMTTPGIPTHGFEPVTSASERLIRGLSLYVIPLFLIMLTLWALLFLPNRYPAVPGQSLGIQALASQQEHADPELLTQLESAPSRQRLHLSEPHWLLLTLPAPFPQQDQVLHFPASPISSLHCQDARSGQALRNSELDPPTPLSPAPVKSYTLELGQTNHPDTVLCRVETSRPTLLQAQLWASADVTNSSIRLSRGIGLLEGGLLTMAMFMLVLAATNRAWIYLLLSVWLIGNLRLGSMAMGWDTQWLGQILPSQYMPVLRQVTIACYFILSYSLFTVLLGNSITTARLQRLLPTVGILGLILLPVSLLAPPSVFQPVMWISTIYALCCVSAVLLSILLHTRSRILLWQLVLLSMALCMLISAIFLVAFGRSSFVENFNGVIAFLLSNLMVALAVGERLREDRSESLRARNELMAHYLLTPVGMFTLNESGVFLRISPILARMLNIEADPSESTIHWTNFFPEQDWKAVAQSTQNGQDVTITYYDSDAQPCQFALRVAIVNQCIEGSLQDTTARAETYRQLRLMADNDPVTNVLNQRGIEKVLDGLLSRSQDDKPCLLAYLDLNHIKYVNGTFGHSSGDALLLKVCEQLESVLRSKDKIGRIGSDEFVIVFEDCEPEQARVLANSVLESLNKSPLIAGNRSFNLRSTLGLVEVAPGMAPQEAISAASRAARDARRLHQDMIIYEQDSNALQEHAEELRLFEELEGGSSRALYLEMQPIAALRRPMDSLNFEALLRVRDSSGQLIPTGRIIAAAEESGTITIIDKWVFSATLEWMSKHEAQLTKTQWVTINLSGVSLNDDTFIQWFFDILARFEHLARRLCVEITEGVALDDLEHTRNFMRRLQKMGVRIALDDFGAGYTSFSYLRELPADAIKIDGALICDMLKKETNVAIVRTIVELANNLGMISIAEWVEDVPTLKALQELGVDYVQGFIISKACTPADLLQAKSMPDLVQDPAARQFLIESQDKYPPAM</sequence>
<dbReference type="InterPro" id="IPR050706">
    <property type="entry name" value="Cyclic-di-GMP_PDE-like"/>
</dbReference>
<dbReference type="Gene3D" id="3.30.70.270">
    <property type="match status" value="1"/>
</dbReference>
<feature type="domain" description="EAL" evidence="2">
    <location>
        <begin position="700"/>
        <end position="958"/>
    </location>
</feature>
<dbReference type="SUPFAM" id="SSF55073">
    <property type="entry name" value="Nucleotide cyclase"/>
    <property type="match status" value="1"/>
</dbReference>
<dbReference type="NCBIfam" id="TIGR00254">
    <property type="entry name" value="GGDEF"/>
    <property type="match status" value="1"/>
</dbReference>
<dbReference type="Pfam" id="PF00990">
    <property type="entry name" value="GGDEF"/>
    <property type="match status" value="1"/>
</dbReference>
<dbReference type="Gene3D" id="3.20.20.450">
    <property type="entry name" value="EAL domain"/>
    <property type="match status" value="1"/>
</dbReference>
<dbReference type="PROSITE" id="PS50883">
    <property type="entry name" value="EAL"/>
    <property type="match status" value="1"/>
</dbReference>
<evidence type="ECO:0000256" key="1">
    <source>
        <dbReference type="SAM" id="Phobius"/>
    </source>
</evidence>
<dbReference type="SMART" id="SM00267">
    <property type="entry name" value="GGDEF"/>
    <property type="match status" value="1"/>
</dbReference>
<feature type="transmembrane region" description="Helical" evidence="1">
    <location>
        <begin position="204"/>
        <end position="222"/>
    </location>
</feature>
<evidence type="ECO:0000259" key="2">
    <source>
        <dbReference type="PROSITE" id="PS50883"/>
    </source>
</evidence>
<feature type="transmembrane region" description="Helical" evidence="1">
    <location>
        <begin position="271"/>
        <end position="288"/>
    </location>
</feature>
<evidence type="ECO:0000313" key="5">
    <source>
        <dbReference type="Proteomes" id="UP001209916"/>
    </source>
</evidence>
<feature type="transmembrane region" description="Helical" evidence="1">
    <location>
        <begin position="326"/>
        <end position="347"/>
    </location>
</feature>
<dbReference type="EMBL" id="JAPKNA010000002">
    <property type="protein sequence ID" value="MCX5463945.1"/>
    <property type="molecule type" value="Genomic_DNA"/>
</dbReference>
<feature type="transmembrane region" description="Helical" evidence="1">
    <location>
        <begin position="300"/>
        <end position="320"/>
    </location>
</feature>
<keyword evidence="1" id="KW-0812">Transmembrane</keyword>
<dbReference type="PANTHER" id="PTHR33121:SF70">
    <property type="entry name" value="SIGNALING PROTEIN YKOW"/>
    <property type="match status" value="1"/>
</dbReference>
<comment type="caution">
    <text evidence="4">The sequence shown here is derived from an EMBL/GenBank/DDBJ whole genome shotgun (WGS) entry which is preliminary data.</text>
</comment>
<dbReference type="SMART" id="SM00052">
    <property type="entry name" value="EAL"/>
    <property type="match status" value="1"/>
</dbReference>